<feature type="domain" description="ABC transmembrane type-1" evidence="9">
    <location>
        <begin position="89"/>
        <end position="299"/>
    </location>
</feature>
<organism evidence="10 11">
    <name type="scientific">Lentzea albida</name>
    <dbReference type="NCBI Taxonomy" id="65499"/>
    <lineage>
        <taxon>Bacteria</taxon>
        <taxon>Bacillati</taxon>
        <taxon>Actinomycetota</taxon>
        <taxon>Actinomycetes</taxon>
        <taxon>Pseudonocardiales</taxon>
        <taxon>Pseudonocardiaceae</taxon>
        <taxon>Lentzea</taxon>
    </lineage>
</organism>
<dbReference type="EMBL" id="FOFV01000021">
    <property type="protein sequence ID" value="SES30000.1"/>
    <property type="molecule type" value="Genomic_DNA"/>
</dbReference>
<dbReference type="InterPro" id="IPR035906">
    <property type="entry name" value="MetI-like_sf"/>
</dbReference>
<reference evidence="11" key="1">
    <citation type="submission" date="2016-10" db="EMBL/GenBank/DDBJ databases">
        <authorList>
            <person name="Varghese N."/>
            <person name="Submissions S."/>
        </authorList>
    </citation>
    <scope>NUCLEOTIDE SEQUENCE [LARGE SCALE GENOMIC DNA]</scope>
    <source>
        <strain evidence="11">DSM 44437</strain>
    </source>
</reference>
<evidence type="ECO:0000313" key="10">
    <source>
        <dbReference type="EMBL" id="SES30000.1"/>
    </source>
</evidence>
<gene>
    <name evidence="10" type="ORF">SAMN04488000_12130</name>
</gene>
<feature type="transmembrane region" description="Helical" evidence="7">
    <location>
        <begin position="228"/>
        <end position="248"/>
    </location>
</feature>
<evidence type="ECO:0000256" key="3">
    <source>
        <dbReference type="ARBA" id="ARBA00022475"/>
    </source>
</evidence>
<dbReference type="STRING" id="65499.SAMN04488000_12130"/>
<evidence type="ECO:0000256" key="2">
    <source>
        <dbReference type="ARBA" id="ARBA00022448"/>
    </source>
</evidence>
<keyword evidence="6 7" id="KW-0472">Membrane</keyword>
<feature type="region of interest" description="Disordered" evidence="8">
    <location>
        <begin position="1"/>
        <end position="23"/>
    </location>
</feature>
<dbReference type="AlphaFoldDB" id="A0A1H9W7T7"/>
<sequence length="312" mass="33962">MTAATVAPPRTPPSTSDTTTTPRTRGDAAPWLFLAPFGVLYLLFVLGPTAYGFVLSFFDTSLVRPGLGDAVGFGNFTALLASADFWSSLGNTVRFTLFTTPVLVVLSLVLAVLVNRVGRGNRVFRFAFFLPYVLPSATVALIWMFILTPDSGGLATVLGAVGVDAPSWLGDPDWAMQAIAGVTLWWTLGFNFVLYLAALQDIPRELYEAAAIDGAGPWQQTARITFPLLHRTTALVTALQLIASLKVFDQIYLMTMGAADTRPVLEYVYDTGFTDYRVGAASAASMLYFLLILLVSGLWLLATRRRDREVIR</sequence>
<dbReference type="SUPFAM" id="SSF161098">
    <property type="entry name" value="MetI-like"/>
    <property type="match status" value="1"/>
</dbReference>
<keyword evidence="3" id="KW-1003">Cell membrane</keyword>
<feature type="transmembrane region" description="Helical" evidence="7">
    <location>
        <begin position="95"/>
        <end position="114"/>
    </location>
</feature>
<dbReference type="GO" id="GO:0055085">
    <property type="term" value="P:transmembrane transport"/>
    <property type="evidence" value="ECO:0007669"/>
    <property type="project" value="InterPro"/>
</dbReference>
<evidence type="ECO:0000259" key="9">
    <source>
        <dbReference type="PROSITE" id="PS50928"/>
    </source>
</evidence>
<dbReference type="PANTHER" id="PTHR43227:SF8">
    <property type="entry name" value="DIACETYLCHITOBIOSE UPTAKE SYSTEM PERMEASE PROTEIN DASB"/>
    <property type="match status" value="1"/>
</dbReference>
<dbReference type="GO" id="GO:0005886">
    <property type="term" value="C:plasma membrane"/>
    <property type="evidence" value="ECO:0007669"/>
    <property type="project" value="UniProtKB-SubCell"/>
</dbReference>
<evidence type="ECO:0000313" key="11">
    <source>
        <dbReference type="Proteomes" id="UP000199503"/>
    </source>
</evidence>
<keyword evidence="10" id="KW-0762">Sugar transport</keyword>
<name>A0A1H9W7T7_9PSEU</name>
<evidence type="ECO:0000256" key="5">
    <source>
        <dbReference type="ARBA" id="ARBA00022989"/>
    </source>
</evidence>
<accession>A0A1H9W7T7</accession>
<keyword evidence="4 7" id="KW-0812">Transmembrane</keyword>
<dbReference type="Proteomes" id="UP000199503">
    <property type="component" value="Unassembled WGS sequence"/>
</dbReference>
<evidence type="ECO:0000256" key="8">
    <source>
        <dbReference type="SAM" id="MobiDB-lite"/>
    </source>
</evidence>
<feature type="transmembrane region" description="Helical" evidence="7">
    <location>
        <begin position="126"/>
        <end position="146"/>
    </location>
</feature>
<keyword evidence="5 7" id="KW-1133">Transmembrane helix</keyword>
<dbReference type="Pfam" id="PF00528">
    <property type="entry name" value="BPD_transp_1"/>
    <property type="match status" value="1"/>
</dbReference>
<dbReference type="PROSITE" id="PS50928">
    <property type="entry name" value="ABC_TM1"/>
    <property type="match status" value="1"/>
</dbReference>
<feature type="transmembrane region" description="Helical" evidence="7">
    <location>
        <begin position="31"/>
        <end position="58"/>
    </location>
</feature>
<dbReference type="OrthoDB" id="9782326at2"/>
<feature type="transmembrane region" description="Helical" evidence="7">
    <location>
        <begin position="174"/>
        <end position="197"/>
    </location>
</feature>
<evidence type="ECO:0000256" key="1">
    <source>
        <dbReference type="ARBA" id="ARBA00004651"/>
    </source>
</evidence>
<keyword evidence="2 7" id="KW-0813">Transport</keyword>
<protein>
    <submittedName>
        <fullName evidence="10">Multiple sugar transport system permease protein</fullName>
    </submittedName>
</protein>
<proteinExistence type="inferred from homology"/>
<feature type="transmembrane region" description="Helical" evidence="7">
    <location>
        <begin position="278"/>
        <end position="302"/>
    </location>
</feature>
<dbReference type="CDD" id="cd06261">
    <property type="entry name" value="TM_PBP2"/>
    <property type="match status" value="1"/>
</dbReference>
<dbReference type="InterPro" id="IPR050809">
    <property type="entry name" value="UgpAE/MalFG_permease"/>
</dbReference>
<dbReference type="Gene3D" id="1.10.3720.10">
    <property type="entry name" value="MetI-like"/>
    <property type="match status" value="1"/>
</dbReference>
<dbReference type="InterPro" id="IPR000515">
    <property type="entry name" value="MetI-like"/>
</dbReference>
<evidence type="ECO:0000256" key="4">
    <source>
        <dbReference type="ARBA" id="ARBA00022692"/>
    </source>
</evidence>
<comment type="similarity">
    <text evidence="7">Belongs to the binding-protein-dependent transport system permease family.</text>
</comment>
<comment type="subcellular location">
    <subcellularLocation>
        <location evidence="1 7">Cell membrane</location>
        <topology evidence="1 7">Multi-pass membrane protein</topology>
    </subcellularLocation>
</comment>
<evidence type="ECO:0000256" key="6">
    <source>
        <dbReference type="ARBA" id="ARBA00023136"/>
    </source>
</evidence>
<keyword evidence="11" id="KW-1185">Reference proteome</keyword>
<dbReference type="RefSeq" id="WP_089924571.1">
    <property type="nucleotide sequence ID" value="NZ_FOFV01000021.1"/>
</dbReference>
<dbReference type="PANTHER" id="PTHR43227">
    <property type="entry name" value="BLL4140 PROTEIN"/>
    <property type="match status" value="1"/>
</dbReference>
<evidence type="ECO:0000256" key="7">
    <source>
        <dbReference type="RuleBase" id="RU363032"/>
    </source>
</evidence>